<dbReference type="Pfam" id="PF00005">
    <property type="entry name" value="ABC_tran"/>
    <property type="match status" value="1"/>
</dbReference>
<name>A0ABT7ED34_9FIRM</name>
<dbReference type="SMART" id="SM00382">
    <property type="entry name" value="AAA"/>
    <property type="match status" value="1"/>
</dbReference>
<evidence type="ECO:0000256" key="2">
    <source>
        <dbReference type="ARBA" id="ARBA00022741"/>
    </source>
</evidence>
<dbReference type="PROSITE" id="PS50893">
    <property type="entry name" value="ABC_TRANSPORTER_2"/>
    <property type="match status" value="1"/>
</dbReference>
<keyword evidence="6" id="KW-1185">Reference proteome</keyword>
<gene>
    <name evidence="5" type="ORF">QOZ84_14970</name>
</gene>
<proteinExistence type="predicted"/>
<dbReference type="SUPFAM" id="SSF52540">
    <property type="entry name" value="P-loop containing nucleoside triphosphate hydrolases"/>
    <property type="match status" value="1"/>
</dbReference>
<dbReference type="Proteomes" id="UP001301012">
    <property type="component" value="Unassembled WGS sequence"/>
</dbReference>
<dbReference type="InterPro" id="IPR050093">
    <property type="entry name" value="ABC_SmlMolc_Importer"/>
</dbReference>
<keyword evidence="1" id="KW-0813">Transport</keyword>
<protein>
    <submittedName>
        <fullName evidence="5">ABC transporter ATP-binding protein</fullName>
    </submittedName>
</protein>
<feature type="domain" description="ABC transporter" evidence="4">
    <location>
        <begin position="6"/>
        <end position="225"/>
    </location>
</feature>
<evidence type="ECO:0000313" key="6">
    <source>
        <dbReference type="Proteomes" id="UP001301012"/>
    </source>
</evidence>
<dbReference type="PANTHER" id="PTHR42781:SF8">
    <property type="entry name" value="BICARBONATE TRANSPORT ATP-BINDING PROTEIN CMPC"/>
    <property type="match status" value="1"/>
</dbReference>
<reference evidence="5 6" key="1">
    <citation type="submission" date="2023-05" db="EMBL/GenBank/DDBJ databases">
        <title>Rombocin, a short stable natural nisin variant, displays selective antimicrobial activity against Listeria monocytogenes and employs dual mode of action to kill target bacterial strains.</title>
        <authorList>
            <person name="Wambui J."/>
            <person name="Stephan R."/>
            <person name="Kuipers O.P."/>
        </authorList>
    </citation>
    <scope>NUCLEOTIDE SEQUENCE [LARGE SCALE GENOMIC DNA]</scope>
    <source>
        <strain evidence="5 6">RC002</strain>
    </source>
</reference>
<comment type="caution">
    <text evidence="5">The sequence shown here is derived from an EMBL/GenBank/DDBJ whole genome shotgun (WGS) entry which is preliminary data.</text>
</comment>
<evidence type="ECO:0000259" key="4">
    <source>
        <dbReference type="PROSITE" id="PS50893"/>
    </source>
</evidence>
<evidence type="ECO:0000313" key="5">
    <source>
        <dbReference type="EMBL" id="MDK2564836.1"/>
    </source>
</evidence>
<evidence type="ECO:0000256" key="3">
    <source>
        <dbReference type="ARBA" id="ARBA00022840"/>
    </source>
</evidence>
<dbReference type="InterPro" id="IPR027417">
    <property type="entry name" value="P-loop_NTPase"/>
</dbReference>
<dbReference type="Gene3D" id="3.40.50.300">
    <property type="entry name" value="P-loop containing nucleotide triphosphate hydrolases"/>
    <property type="match status" value="1"/>
</dbReference>
<dbReference type="InterPro" id="IPR003439">
    <property type="entry name" value="ABC_transporter-like_ATP-bd"/>
</dbReference>
<keyword evidence="3 5" id="KW-0067">ATP-binding</keyword>
<dbReference type="GO" id="GO:0005524">
    <property type="term" value="F:ATP binding"/>
    <property type="evidence" value="ECO:0007669"/>
    <property type="project" value="UniProtKB-KW"/>
</dbReference>
<evidence type="ECO:0000256" key="1">
    <source>
        <dbReference type="ARBA" id="ARBA00022448"/>
    </source>
</evidence>
<dbReference type="EMBL" id="JASKYM010000012">
    <property type="protein sequence ID" value="MDK2564836.1"/>
    <property type="molecule type" value="Genomic_DNA"/>
</dbReference>
<organism evidence="5 6">
    <name type="scientific">Romboutsia sedimentorum</name>
    <dbReference type="NCBI Taxonomy" id="1368474"/>
    <lineage>
        <taxon>Bacteria</taxon>
        <taxon>Bacillati</taxon>
        <taxon>Bacillota</taxon>
        <taxon>Clostridia</taxon>
        <taxon>Peptostreptococcales</taxon>
        <taxon>Peptostreptococcaceae</taxon>
        <taxon>Romboutsia</taxon>
    </lineage>
</organism>
<accession>A0ABT7ED34</accession>
<sequence>MEKVKLNIKNVNKSYNDKIIFENFNIDFYKDEVNIIMGKSGCGKSTLLNIISGVNKNDGEEIDSLKNLGISYIFQEDRLIEWLSVEENIKLVIKKLYSKTHVDELCEEYLKLVGVSEYKNYYPQMLSGGIRQRINIARAFVYPSKVIVMDEPFKSIDIKNKKNIIDSFKLLLKKEKRTVIFVTHDIEEAIYLGDKIIILGGSPIKIKKNINDCNHLNKEDVAILI</sequence>
<dbReference type="InterPro" id="IPR003593">
    <property type="entry name" value="AAA+_ATPase"/>
</dbReference>
<dbReference type="PANTHER" id="PTHR42781">
    <property type="entry name" value="SPERMIDINE/PUTRESCINE IMPORT ATP-BINDING PROTEIN POTA"/>
    <property type="match status" value="1"/>
</dbReference>
<dbReference type="RefSeq" id="WP_284133736.1">
    <property type="nucleotide sequence ID" value="NZ_JASKYM010000012.1"/>
</dbReference>
<keyword evidence="2" id="KW-0547">Nucleotide-binding</keyword>